<evidence type="ECO:0000313" key="2">
    <source>
        <dbReference type="EMBL" id="AVR94571.1"/>
    </source>
</evidence>
<reference evidence="2 3" key="1">
    <citation type="submission" date="2018-03" db="EMBL/GenBank/DDBJ databases">
        <title>Massilia armeniaca sp. nov., isolated from desert soil.</title>
        <authorList>
            <person name="Huang H."/>
            <person name="Ren M."/>
        </authorList>
    </citation>
    <scope>NUCLEOTIDE SEQUENCE [LARGE SCALE GENOMIC DNA]</scope>
    <source>
        <strain evidence="2 3">ZMN-3</strain>
    </source>
</reference>
<name>A0A2R4C4T1_9BURK</name>
<dbReference type="Pfam" id="PF07811">
    <property type="entry name" value="TadE"/>
    <property type="match status" value="1"/>
</dbReference>
<feature type="domain" description="TadE-like" evidence="1">
    <location>
        <begin position="7"/>
        <end position="48"/>
    </location>
</feature>
<accession>A0A2R4C4T1</accession>
<dbReference type="OrthoDB" id="5395663at2"/>
<dbReference type="KEGG" id="masz:C9I28_01730"/>
<keyword evidence="3" id="KW-1185">Reference proteome</keyword>
<dbReference type="EMBL" id="CP028324">
    <property type="protein sequence ID" value="AVR94571.1"/>
    <property type="molecule type" value="Genomic_DNA"/>
</dbReference>
<dbReference type="Proteomes" id="UP000240505">
    <property type="component" value="Chromosome"/>
</dbReference>
<protein>
    <recommendedName>
        <fullName evidence="1">TadE-like domain-containing protein</fullName>
    </recommendedName>
</protein>
<dbReference type="InterPro" id="IPR012495">
    <property type="entry name" value="TadE-like_dom"/>
</dbReference>
<evidence type="ECO:0000259" key="1">
    <source>
        <dbReference type="Pfam" id="PF07811"/>
    </source>
</evidence>
<dbReference type="RefSeq" id="WP_107139922.1">
    <property type="nucleotide sequence ID" value="NZ_CP028324.1"/>
</dbReference>
<evidence type="ECO:0000313" key="3">
    <source>
        <dbReference type="Proteomes" id="UP000240505"/>
    </source>
</evidence>
<dbReference type="AlphaFoldDB" id="A0A2R4C4T1"/>
<sequence length="200" mass="21654">MITRQRGVAAVEFALLLPFLLFLLFGVIDGARALQANIIVVNLSREGANLVARGNIQLETNSQDIIYALMASAPPLNVNQRGMMYITRVMGVKTSTGGTRSVVLDQYRWDDPARGLGYSRSKYAPASKVYGCASWTGPACTAITTATRPSVNIMNGLLADGEVVHVVETFYQYDMLMAGFSIGALALPTFGPDLYSMTLF</sequence>
<gene>
    <name evidence="2" type="ORF">C9I28_01730</name>
</gene>
<organism evidence="2 3">
    <name type="scientific">Pseudoduganella armeniaca</name>
    <dbReference type="NCBI Taxonomy" id="2072590"/>
    <lineage>
        <taxon>Bacteria</taxon>
        <taxon>Pseudomonadati</taxon>
        <taxon>Pseudomonadota</taxon>
        <taxon>Betaproteobacteria</taxon>
        <taxon>Burkholderiales</taxon>
        <taxon>Oxalobacteraceae</taxon>
        <taxon>Telluria group</taxon>
        <taxon>Pseudoduganella</taxon>
    </lineage>
</organism>
<proteinExistence type="predicted"/>